<feature type="compositionally biased region" description="Acidic residues" evidence="4">
    <location>
        <begin position="635"/>
        <end position="645"/>
    </location>
</feature>
<dbReference type="InterPro" id="IPR017850">
    <property type="entry name" value="Alkaline_phosphatase_core_sf"/>
</dbReference>
<comment type="PTM">
    <text evidence="3">The conversion to 3-oxoalanine (also known as C-formylglycine, FGly), of a serine or cysteine residue in prokaryotes and of a cysteine residue in eukaryotes, is critical for catalytic activity.</text>
</comment>
<dbReference type="GO" id="GO:0008449">
    <property type="term" value="F:N-acetylglucosamine-6-sulfatase activity"/>
    <property type="evidence" value="ECO:0007669"/>
    <property type="project" value="TreeGrafter"/>
</dbReference>
<comment type="caution">
    <text evidence="7">The sequence shown here is derived from an EMBL/GenBank/DDBJ whole genome shotgun (WGS) entry which is preliminary data.</text>
</comment>
<dbReference type="Gene3D" id="3.40.720.10">
    <property type="entry name" value="Alkaline Phosphatase, subunit A"/>
    <property type="match status" value="1"/>
</dbReference>
<dbReference type="EC" id="3.1.6.1" evidence="2"/>
<dbReference type="SUPFAM" id="SSF53649">
    <property type="entry name" value="Alkaline phosphatase-like"/>
    <property type="match status" value="1"/>
</dbReference>
<protein>
    <recommendedName>
        <fullName evidence="2">Arylsulfatase</fullName>
        <shortName evidence="2">AS</shortName>
        <ecNumber evidence="2">3.1.6.1</ecNumber>
    </recommendedName>
    <alternativeName>
        <fullName evidence="2">Aryl-sulfate sulphohydrolase</fullName>
    </alternativeName>
</protein>
<dbReference type="STRING" id="1447875.A0A2B7Y0R2"/>
<name>A0A2B7Y0R2_9EURO</name>
<dbReference type="InterPro" id="IPR012083">
    <property type="entry name" value="Arylsulfatase"/>
</dbReference>
<accession>A0A2B7Y0R2</accession>
<dbReference type="InterPro" id="IPR000917">
    <property type="entry name" value="Sulfatase_N"/>
</dbReference>
<evidence type="ECO:0000259" key="6">
    <source>
        <dbReference type="Pfam" id="PF00884"/>
    </source>
</evidence>
<feature type="domain" description="Sulfatase N-terminal" evidence="6">
    <location>
        <begin position="32"/>
        <end position="378"/>
    </location>
</feature>
<evidence type="ECO:0000256" key="4">
    <source>
        <dbReference type="SAM" id="MobiDB-lite"/>
    </source>
</evidence>
<reference evidence="7 8" key="1">
    <citation type="submission" date="2017-10" db="EMBL/GenBank/DDBJ databases">
        <title>Comparative genomics in systemic dimorphic fungi from Ajellomycetaceae.</title>
        <authorList>
            <person name="Munoz J.F."/>
            <person name="Mcewen J.G."/>
            <person name="Clay O.K."/>
            <person name="Cuomo C.A."/>
        </authorList>
    </citation>
    <scope>NUCLEOTIDE SEQUENCE [LARGE SCALE GENOMIC DNA]</scope>
    <source>
        <strain evidence="7 8">UAMH5409</strain>
    </source>
</reference>
<dbReference type="EMBL" id="PDNB01000033">
    <property type="protein sequence ID" value="PGH14621.1"/>
    <property type="molecule type" value="Genomic_DNA"/>
</dbReference>
<dbReference type="GO" id="GO:0004065">
    <property type="term" value="F:arylsulfatase activity"/>
    <property type="evidence" value="ECO:0007669"/>
    <property type="project" value="UniProtKB-UniRule"/>
</dbReference>
<dbReference type="CDD" id="cd16147">
    <property type="entry name" value="G6S"/>
    <property type="match status" value="1"/>
</dbReference>
<feature type="chain" id="PRO_5012021721" description="Arylsulfatase" evidence="5">
    <location>
        <begin position="24"/>
        <end position="645"/>
    </location>
</feature>
<feature type="region of interest" description="Disordered" evidence="4">
    <location>
        <begin position="619"/>
        <end position="645"/>
    </location>
</feature>
<evidence type="ECO:0000313" key="8">
    <source>
        <dbReference type="Proteomes" id="UP000223968"/>
    </source>
</evidence>
<sequence>MHFSIRSAVALMAAASCISSVFAKKEDAKPKPNFVFILTDDQDERMDSLAHMPLVQDLLMKEGTHFTKHYAHLAWCCPSRASLWTGQHAHNHNVTAVEPPGGGWPKIQEIGRWNNYLPVWMQKAGYNTYYSGKLYNNHTVDNYGAHGKHVAGWTESDFLLDPYTYTFIDSTFQHNRGNLHDKPTKVKGYSTSIITDNTLRYIDDAVKAKKPFLAIAAPVAPHVSIRNPRGAIPVPEEKYDGKLSNLKVPRAPNFNPDEKSGVLHISDIAKVTNEEEIKTWDELYQKRAESLLSVDDMVGEVVKKLEKQGILDNTYIIYSSDNGYHIGHHRMSPGKKCAYEEDINVPLIIRGPGIAKGKETNLVTAHIDLAPTIMNLAGLGGENRKHKFDGQGLELPLEKDEDFENAKKERGEHVNVELWGTYMQEGFIFPAIKAIQSYKALRIQGPKYDLMYSVWCNQSAHELYDMTNDKFQMNNLYPKSLQDKKSPKQRKKKAPKEDKKSPLKDNKKEPRASLEKKQKAGELLGRPLQQVLNRLDAVLLVQKSCKEDECRKPWKQLHPNGRVKNLQDALDKQYDRQYEKYPKVKFERCLATPVYRPQIEGPQWGDVKHKRNVDMRDLDVGDVDAGDGGMPEIDMGQDEDWEDWA</sequence>
<dbReference type="PANTHER" id="PTHR43108">
    <property type="entry name" value="N-ACETYLGLUCOSAMINE-6-SULFATASE FAMILY MEMBER"/>
    <property type="match status" value="1"/>
</dbReference>
<feature type="modified residue" description="3-oxoalanine (Cys)" evidence="3">
    <location>
        <position position="76"/>
    </location>
</feature>
<comment type="similarity">
    <text evidence="1 2">Belongs to the sulfatase family.</text>
</comment>
<evidence type="ECO:0000256" key="1">
    <source>
        <dbReference type="ARBA" id="ARBA00008779"/>
    </source>
</evidence>
<evidence type="ECO:0000256" key="2">
    <source>
        <dbReference type="PIRNR" id="PIRNR000972"/>
    </source>
</evidence>
<feature type="compositionally biased region" description="Basic and acidic residues" evidence="4">
    <location>
        <begin position="495"/>
        <end position="520"/>
    </location>
</feature>
<feature type="region of interest" description="Disordered" evidence="4">
    <location>
        <begin position="478"/>
        <end position="520"/>
    </location>
</feature>
<dbReference type="Pfam" id="PF00884">
    <property type="entry name" value="Sulfatase"/>
    <property type="match status" value="1"/>
</dbReference>
<comment type="catalytic activity">
    <reaction evidence="2">
        <text>an aryl sulfate + H2O = a phenol + sulfate + H(+)</text>
        <dbReference type="Rhea" id="RHEA:17261"/>
        <dbReference type="ChEBI" id="CHEBI:15377"/>
        <dbReference type="ChEBI" id="CHEBI:15378"/>
        <dbReference type="ChEBI" id="CHEBI:16189"/>
        <dbReference type="ChEBI" id="CHEBI:33853"/>
        <dbReference type="ChEBI" id="CHEBI:140317"/>
        <dbReference type="EC" id="3.1.6.1"/>
    </reaction>
</comment>
<keyword evidence="8" id="KW-1185">Reference proteome</keyword>
<feature type="signal peptide" evidence="5">
    <location>
        <begin position="1"/>
        <end position="23"/>
    </location>
</feature>
<dbReference type="GO" id="GO:0005539">
    <property type="term" value="F:glycosaminoglycan binding"/>
    <property type="evidence" value="ECO:0007669"/>
    <property type="project" value="TreeGrafter"/>
</dbReference>
<dbReference type="PROSITE" id="PS51257">
    <property type="entry name" value="PROKAR_LIPOPROTEIN"/>
    <property type="match status" value="1"/>
</dbReference>
<keyword evidence="2" id="KW-0378">Hydrolase</keyword>
<dbReference type="PIRSF" id="PIRSF000972">
    <property type="entry name" value="Arylsulf_plant"/>
    <property type="match status" value="1"/>
</dbReference>
<dbReference type="OrthoDB" id="96314at2759"/>
<gene>
    <name evidence="7" type="ORF">AJ79_02956</name>
</gene>
<dbReference type="GO" id="GO:0018958">
    <property type="term" value="P:phenol-containing compound metabolic process"/>
    <property type="evidence" value="ECO:0007669"/>
    <property type="project" value="InterPro"/>
</dbReference>
<evidence type="ECO:0000313" key="7">
    <source>
        <dbReference type="EMBL" id="PGH14621.1"/>
    </source>
</evidence>
<evidence type="ECO:0000256" key="5">
    <source>
        <dbReference type="SAM" id="SignalP"/>
    </source>
</evidence>
<dbReference type="PANTHER" id="PTHR43108:SF8">
    <property type="entry name" value="SD21168P"/>
    <property type="match status" value="1"/>
</dbReference>
<keyword evidence="5" id="KW-0732">Signal</keyword>
<dbReference type="Proteomes" id="UP000223968">
    <property type="component" value="Unassembled WGS sequence"/>
</dbReference>
<dbReference type="AlphaFoldDB" id="A0A2B7Y0R2"/>
<organism evidence="7 8">
    <name type="scientific">Helicocarpus griseus UAMH5409</name>
    <dbReference type="NCBI Taxonomy" id="1447875"/>
    <lineage>
        <taxon>Eukaryota</taxon>
        <taxon>Fungi</taxon>
        <taxon>Dikarya</taxon>
        <taxon>Ascomycota</taxon>
        <taxon>Pezizomycotina</taxon>
        <taxon>Eurotiomycetes</taxon>
        <taxon>Eurotiomycetidae</taxon>
        <taxon>Onygenales</taxon>
        <taxon>Ajellomycetaceae</taxon>
        <taxon>Helicocarpus</taxon>
    </lineage>
</organism>
<evidence type="ECO:0000256" key="3">
    <source>
        <dbReference type="PIRSR" id="PIRSR000972-50"/>
    </source>
</evidence>
<proteinExistence type="inferred from homology"/>